<comment type="caution">
    <text evidence="3">The sequence shown here is derived from an EMBL/GenBank/DDBJ whole genome shotgun (WGS) entry which is preliminary data.</text>
</comment>
<protein>
    <recommendedName>
        <fullName evidence="2">Endonuclease YhcR N-terminal domain-containing protein</fullName>
    </recommendedName>
</protein>
<reference evidence="4" key="2">
    <citation type="submission" date="2019-06" db="EMBL/GenBank/DDBJ databases">
        <title>Co-occurence of chitin degradation, pigmentation and bioactivity in marine Pseudoalteromonas.</title>
        <authorList>
            <person name="Sonnenschein E.C."/>
            <person name="Bech P.K."/>
        </authorList>
    </citation>
    <scope>NUCLEOTIDE SEQUENCE [LARGE SCALE GENOMIC DNA]</scope>
    <source>
        <strain evidence="4">S2897</strain>
    </source>
</reference>
<dbReference type="InterPro" id="IPR045939">
    <property type="entry name" value="YhcR_N"/>
</dbReference>
<gene>
    <name evidence="3" type="ORF">CWC05_22110</name>
</gene>
<proteinExistence type="predicted"/>
<dbReference type="RefSeq" id="WP_249364467.1">
    <property type="nucleotide sequence ID" value="NZ_PNCG01000693.1"/>
</dbReference>
<organism evidence="3 4">
    <name type="scientific">Pseudoalteromonas ruthenica</name>
    <dbReference type="NCBI Taxonomy" id="151081"/>
    <lineage>
        <taxon>Bacteria</taxon>
        <taxon>Pseudomonadati</taxon>
        <taxon>Pseudomonadota</taxon>
        <taxon>Gammaproteobacteria</taxon>
        <taxon>Alteromonadales</taxon>
        <taxon>Pseudoalteromonadaceae</taxon>
        <taxon>Pseudoalteromonas</taxon>
    </lineage>
</organism>
<evidence type="ECO:0000256" key="1">
    <source>
        <dbReference type="SAM" id="MobiDB-lite"/>
    </source>
</evidence>
<feature type="non-terminal residue" evidence="3">
    <location>
        <position position="1"/>
    </location>
</feature>
<feature type="compositionally biased region" description="Polar residues" evidence="1">
    <location>
        <begin position="69"/>
        <end position="90"/>
    </location>
</feature>
<evidence type="ECO:0000259" key="2">
    <source>
        <dbReference type="Pfam" id="PF19886"/>
    </source>
</evidence>
<feature type="non-terminal residue" evidence="3">
    <location>
        <position position="125"/>
    </location>
</feature>
<dbReference type="Proteomes" id="UP000305874">
    <property type="component" value="Unassembled WGS sequence"/>
</dbReference>
<feature type="region of interest" description="Disordered" evidence="1">
    <location>
        <begin position="68"/>
        <end position="91"/>
    </location>
</feature>
<evidence type="ECO:0000313" key="3">
    <source>
        <dbReference type="EMBL" id="TMP74792.1"/>
    </source>
</evidence>
<dbReference type="AlphaFoldDB" id="A0A5S3YLS6"/>
<dbReference type="Pfam" id="PF19886">
    <property type="entry name" value="DUF6359"/>
    <property type="match status" value="1"/>
</dbReference>
<name>A0A5S3YLS6_9GAMM</name>
<sequence>VTGRIKSALNGIYALVLEDSNNANFTINIKLESNQRNDFSPQLNPELLNATLTVKGVRDSYMSQPGVRQVSQLSVSGGSTNEPAPGSDSSVAEVLAMSNGEPVTVVGVITRAVNGKYALELRDDN</sequence>
<dbReference type="EMBL" id="PNCG01000693">
    <property type="protein sequence ID" value="TMP74792.1"/>
    <property type="molecule type" value="Genomic_DNA"/>
</dbReference>
<reference evidence="3 4" key="1">
    <citation type="submission" date="2017-12" db="EMBL/GenBank/DDBJ databases">
        <authorList>
            <person name="Paulsen S."/>
            <person name="Gram L.K."/>
        </authorList>
    </citation>
    <scope>NUCLEOTIDE SEQUENCE [LARGE SCALE GENOMIC DNA]</scope>
    <source>
        <strain evidence="3 4">S2897</strain>
    </source>
</reference>
<accession>A0A5S3YLS6</accession>
<feature type="domain" description="Endonuclease YhcR N-terminal" evidence="2">
    <location>
        <begin position="19"/>
        <end position="75"/>
    </location>
</feature>
<evidence type="ECO:0000313" key="4">
    <source>
        <dbReference type="Proteomes" id="UP000305874"/>
    </source>
</evidence>